<sequence>SIVQSIPTNLDFLDKLLTTRMSCFNNGDEVGDREWFVKQILSVVEVCIKQSPELSVKGFQLLCGLNRERTIFEYIPMPLMDLLATRTRDIIDQVDANQFFFIVKFWGSFFTNLSLNDFTTSVNFGQLFSIVYVKMLMSEEEEVIANGEYFGFFSRCDATTMFALFKMTFTWMMSNDLPQKMGPIEQKLYNQIQMIKKDIYQSYHLLTNFFYLASYFVSYRELSDKEKTSAFVEFVVMLVTSSFQLNKTIFNHQFNTADDQSPECHLQKSMIDFYGGFISSSLWDPNAKNETDFVTFSKTYTPSDLAFLASVLKQIYMMIPFWKENYTLLRSIFSLFDKMIHGKSFIDIMLTMEPLSFIYQNPFCFVEQVSTRNPVEYMKTRAVFFKGVGVLFARVSSEIILPCLMKIMANPLTRLVDVTNILKTATTNSCVCITQAIATMENQLFQVPTTDPSSAEWGVVCKFIKAVSTNYTLRLFGKESTVPLRLFLKIAGVIVSFSKVAYTVAKSTQEPSALFFENVILVLQAGVALMGNSSFDFAVLSLYNDESFKLLAYSMYELLSAVHRFKDQYPKLQRVNAVYVATVARYVLVVQFPETHITSLISEAVSLMGSKKNEETGQGANAFSCILYLAYNHMNRIPYAKSLLGLLRQFVQQVMHYFITNILNGSQMSYFTNTVFSLMVLFPNEFMGIKDNLIQELCEPQDINLFISSFQDLIIQNTSNNKLNPKDAEKYNYDTRISMFKKTLKTISQHGVAF</sequence>
<dbReference type="VEuPathDB" id="AmoebaDB:EIN_030710"/>
<dbReference type="AlphaFoldDB" id="A0A0A1TY34"/>
<dbReference type="GeneID" id="14885437"/>
<dbReference type="EMBL" id="KB206969">
    <property type="protein sequence ID" value="ELP86400.1"/>
    <property type="molecule type" value="Genomic_DNA"/>
</dbReference>
<evidence type="ECO:0000313" key="2">
    <source>
        <dbReference type="Proteomes" id="UP000014680"/>
    </source>
</evidence>
<organism evidence="1 2">
    <name type="scientific">Entamoeba invadens IP1</name>
    <dbReference type="NCBI Taxonomy" id="370355"/>
    <lineage>
        <taxon>Eukaryota</taxon>
        <taxon>Amoebozoa</taxon>
        <taxon>Evosea</taxon>
        <taxon>Archamoebae</taxon>
        <taxon>Mastigamoebida</taxon>
        <taxon>Entamoebidae</taxon>
        <taxon>Entamoeba</taxon>
    </lineage>
</organism>
<dbReference type="Proteomes" id="UP000014680">
    <property type="component" value="Unassembled WGS sequence"/>
</dbReference>
<feature type="non-terminal residue" evidence="1">
    <location>
        <position position="1"/>
    </location>
</feature>
<accession>A0A0A1TY34</accession>
<name>A0A0A1TY34_ENTIV</name>
<proteinExistence type="predicted"/>
<reference evidence="1 2" key="1">
    <citation type="submission" date="2012-10" db="EMBL/GenBank/DDBJ databases">
        <authorList>
            <person name="Zafar N."/>
            <person name="Inman J."/>
            <person name="Hall N."/>
            <person name="Lorenzi H."/>
            <person name="Caler E."/>
        </authorList>
    </citation>
    <scope>NUCLEOTIDE SEQUENCE [LARGE SCALE GENOMIC DNA]</scope>
    <source>
        <strain evidence="1 2">IP1</strain>
    </source>
</reference>
<keyword evidence="2" id="KW-1185">Reference proteome</keyword>
<dbReference type="KEGG" id="eiv:EIN_030710"/>
<protein>
    <submittedName>
        <fullName evidence="1">Uncharacterized protein</fullName>
    </submittedName>
</protein>
<dbReference type="RefSeq" id="XP_004185746.1">
    <property type="nucleotide sequence ID" value="XM_004185698.1"/>
</dbReference>
<gene>
    <name evidence="1" type="ORF">EIN_030710</name>
</gene>
<evidence type="ECO:0000313" key="1">
    <source>
        <dbReference type="EMBL" id="ELP86400.1"/>
    </source>
</evidence>
<dbReference type="OMA" id="IDKVAQC"/>